<feature type="region of interest" description="Disordered" evidence="1">
    <location>
        <begin position="55"/>
        <end position="97"/>
    </location>
</feature>
<sequence>MKIIECINGPTEVRVGDRCYRFSFDANGRAVAEVVNLRHIECFLSRADVYREAEASSLMPADETPSVEKPKEEKTAAEPANDTASAKHTRHTTAKKG</sequence>
<organism evidence="2 3">
    <name type="scientific">Breoghania corrubedonensis</name>
    <dbReference type="NCBI Taxonomy" id="665038"/>
    <lineage>
        <taxon>Bacteria</taxon>
        <taxon>Pseudomonadati</taxon>
        <taxon>Pseudomonadota</taxon>
        <taxon>Alphaproteobacteria</taxon>
        <taxon>Hyphomicrobiales</taxon>
        <taxon>Stappiaceae</taxon>
        <taxon>Breoghania</taxon>
    </lineage>
</organism>
<keyword evidence="3" id="KW-1185">Reference proteome</keyword>
<dbReference type="EMBL" id="QAYG01000016">
    <property type="protein sequence ID" value="PTW53577.1"/>
    <property type="molecule type" value="Genomic_DNA"/>
</dbReference>
<protein>
    <submittedName>
        <fullName evidence="2">Uncharacterized protein</fullName>
    </submittedName>
</protein>
<gene>
    <name evidence="2" type="ORF">C8N35_11632</name>
</gene>
<feature type="compositionally biased region" description="Basic residues" evidence="1">
    <location>
        <begin position="87"/>
        <end position="97"/>
    </location>
</feature>
<proteinExistence type="predicted"/>
<evidence type="ECO:0000256" key="1">
    <source>
        <dbReference type="SAM" id="MobiDB-lite"/>
    </source>
</evidence>
<dbReference type="AlphaFoldDB" id="A0A2T5UPY7"/>
<dbReference type="RefSeq" id="WP_107992099.1">
    <property type="nucleotide sequence ID" value="NZ_QAYG01000016.1"/>
</dbReference>
<evidence type="ECO:0000313" key="2">
    <source>
        <dbReference type="EMBL" id="PTW53577.1"/>
    </source>
</evidence>
<evidence type="ECO:0000313" key="3">
    <source>
        <dbReference type="Proteomes" id="UP000244081"/>
    </source>
</evidence>
<dbReference type="OrthoDB" id="9807941at2"/>
<dbReference type="Proteomes" id="UP000244081">
    <property type="component" value="Unassembled WGS sequence"/>
</dbReference>
<accession>A0A2T5UPY7</accession>
<name>A0A2T5UPY7_9HYPH</name>
<feature type="compositionally biased region" description="Basic and acidic residues" evidence="1">
    <location>
        <begin position="66"/>
        <end position="76"/>
    </location>
</feature>
<reference evidence="2 3" key="1">
    <citation type="submission" date="2018-04" db="EMBL/GenBank/DDBJ databases">
        <title>Genomic Encyclopedia of Archaeal and Bacterial Type Strains, Phase II (KMG-II): from individual species to whole genera.</title>
        <authorList>
            <person name="Goeker M."/>
        </authorList>
    </citation>
    <scope>NUCLEOTIDE SEQUENCE [LARGE SCALE GENOMIC DNA]</scope>
    <source>
        <strain evidence="2 3">DSM 23382</strain>
    </source>
</reference>
<comment type="caution">
    <text evidence="2">The sequence shown here is derived from an EMBL/GenBank/DDBJ whole genome shotgun (WGS) entry which is preliminary data.</text>
</comment>